<dbReference type="PANTHER" id="PTHR13211">
    <property type="entry name" value="TELOMERASE CAJAL BODY PROTEIN 1"/>
    <property type="match status" value="1"/>
</dbReference>
<dbReference type="SUPFAM" id="SSF50978">
    <property type="entry name" value="WD40 repeat-like"/>
    <property type="match status" value="1"/>
</dbReference>
<dbReference type="PANTHER" id="PTHR13211:SF0">
    <property type="entry name" value="TELOMERASE CAJAL BODY PROTEIN 1"/>
    <property type="match status" value="1"/>
</dbReference>
<gene>
    <name evidence="2" type="ORF">B296_00002318</name>
</gene>
<dbReference type="InterPro" id="IPR001680">
    <property type="entry name" value="WD40_rpt"/>
</dbReference>
<evidence type="ECO:0000313" key="3">
    <source>
        <dbReference type="Proteomes" id="UP000287651"/>
    </source>
</evidence>
<organism evidence="2 3">
    <name type="scientific">Ensete ventricosum</name>
    <name type="common">Abyssinian banana</name>
    <name type="synonym">Musa ensete</name>
    <dbReference type="NCBI Taxonomy" id="4639"/>
    <lineage>
        <taxon>Eukaryota</taxon>
        <taxon>Viridiplantae</taxon>
        <taxon>Streptophyta</taxon>
        <taxon>Embryophyta</taxon>
        <taxon>Tracheophyta</taxon>
        <taxon>Spermatophyta</taxon>
        <taxon>Magnoliopsida</taxon>
        <taxon>Liliopsida</taxon>
        <taxon>Zingiberales</taxon>
        <taxon>Musaceae</taxon>
        <taxon>Ensete</taxon>
    </lineage>
</organism>
<feature type="region of interest" description="Disordered" evidence="1">
    <location>
        <begin position="1"/>
        <end position="22"/>
    </location>
</feature>
<evidence type="ECO:0000256" key="1">
    <source>
        <dbReference type="SAM" id="MobiDB-lite"/>
    </source>
</evidence>
<dbReference type="Proteomes" id="UP000287651">
    <property type="component" value="Unassembled WGS sequence"/>
</dbReference>
<evidence type="ECO:0008006" key="4">
    <source>
        <dbReference type="Google" id="ProtNLM"/>
    </source>
</evidence>
<dbReference type="SMART" id="SM00320">
    <property type="entry name" value="WD40"/>
    <property type="match status" value="3"/>
</dbReference>
<protein>
    <recommendedName>
        <fullName evidence="4">EGF-like domain-containing protein</fullName>
    </recommendedName>
</protein>
<name>A0A427BAQ8_ENSVE</name>
<feature type="compositionally biased region" description="Low complexity" evidence="1">
    <location>
        <begin position="11"/>
        <end position="22"/>
    </location>
</feature>
<reference evidence="2 3" key="1">
    <citation type="journal article" date="2014" name="Agronomy (Basel)">
        <title>A Draft Genome Sequence for Ensete ventricosum, the Drought-Tolerant Tree Against Hunger.</title>
        <authorList>
            <person name="Harrison J."/>
            <person name="Moore K.A."/>
            <person name="Paszkiewicz K."/>
            <person name="Jones T."/>
            <person name="Grant M."/>
            <person name="Ambacheew D."/>
            <person name="Muzemil S."/>
            <person name="Studholme D.J."/>
        </authorList>
    </citation>
    <scope>NUCLEOTIDE SEQUENCE [LARGE SCALE GENOMIC DNA]</scope>
</reference>
<accession>A0A427BAQ8</accession>
<comment type="caution">
    <text evidence="2">The sequence shown here is derived from an EMBL/GenBank/DDBJ whole genome shotgun (WGS) entry which is preliminary data.</text>
</comment>
<dbReference type="InterPro" id="IPR036322">
    <property type="entry name" value="WD40_repeat_dom_sf"/>
</dbReference>
<dbReference type="InterPro" id="IPR015943">
    <property type="entry name" value="WD40/YVTN_repeat-like_dom_sf"/>
</dbReference>
<dbReference type="EMBL" id="AMZH03000103">
    <property type="protein sequence ID" value="RRT85523.1"/>
    <property type="molecule type" value="Genomic_DNA"/>
</dbReference>
<dbReference type="AlphaFoldDB" id="A0A427BAQ8"/>
<proteinExistence type="predicted"/>
<dbReference type="Pfam" id="PF00400">
    <property type="entry name" value="WD40"/>
    <property type="match status" value="2"/>
</dbReference>
<dbReference type="Gene3D" id="2.10.25.10">
    <property type="entry name" value="Laminin"/>
    <property type="match status" value="1"/>
</dbReference>
<evidence type="ECO:0000313" key="2">
    <source>
        <dbReference type="EMBL" id="RRT85523.1"/>
    </source>
</evidence>
<dbReference type="Gene3D" id="2.130.10.10">
    <property type="entry name" value="YVTN repeat-like/Quinoprotein amine dehydrogenase"/>
    <property type="match status" value="1"/>
</dbReference>
<dbReference type="InterPro" id="IPR051150">
    <property type="entry name" value="SWT21/TCAB1_mRNA_Telomere"/>
</dbReference>
<sequence length="497" mass="54768">MAPPLEPMGDEQQQLQAEQEVVAGEEENKDAEWCYHWPVFRFDRAPRRLYHFRQQFRAGESPSGNFLKGVKWSPDGSCFLTSSDDNTLRLFHLWVPSYSLDSYVSGLIVGEAETVYDYCWFPYMAASGVCLAYQRNIQQHSLLKGNDGPSGIVSSIAFSPTHTGMLAIGSYSQTTAIYSEDNMELLYVLHGQLGGVTQVLFSKDGNYLYTGGRKKRTLAVPVTSLIHSGVLLRRGSLVGSKYAVFKDRSVAETRRRKDMMVRLLRFFFFLVDIVVVVLPAVSARSISQCEGTCGSYAAPYPFGFSGGCPIPLDCSSAPSSSIRIGEFKVRNITSHNLVIDVPPACNRSINSSRSLFGLNYALTSMNRLFLGNCTANKIVSGGCTVNATLFDGRCGPGFDNATCFYNQTKEHYFDRSSIFDSGCSFLVTSVGYVSGASVQLLELWTAELEWWLDGQCQCSANADCTRITSPDRPGFRCSCREGFQGDGFAHGSGCRKG</sequence>